<keyword evidence="4" id="KW-1133">Transmembrane helix</keyword>
<keyword evidence="2" id="KW-0430">Lectin</keyword>
<keyword evidence="4" id="KW-0812">Transmembrane</keyword>
<protein>
    <recommendedName>
        <fullName evidence="5">Legume lectin domain-containing protein</fullName>
    </recommendedName>
</protein>
<feature type="domain" description="Legume lectin" evidence="5">
    <location>
        <begin position="40"/>
        <end position="262"/>
    </location>
</feature>
<evidence type="ECO:0000313" key="6">
    <source>
        <dbReference type="EMBL" id="GAU40082.1"/>
    </source>
</evidence>
<feature type="region of interest" description="Disordered" evidence="3">
    <location>
        <begin position="276"/>
        <end position="307"/>
    </location>
</feature>
<keyword evidence="4" id="KW-0472">Membrane</keyword>
<keyword evidence="7" id="KW-1185">Reference proteome</keyword>
<evidence type="ECO:0000256" key="4">
    <source>
        <dbReference type="SAM" id="Phobius"/>
    </source>
</evidence>
<accession>A0A2Z6NUQ5</accession>
<proteinExistence type="inferred from homology"/>
<dbReference type="OrthoDB" id="2019747at2759"/>
<feature type="transmembrane region" description="Helical" evidence="4">
    <location>
        <begin position="324"/>
        <end position="350"/>
    </location>
</feature>
<dbReference type="CDD" id="cd06899">
    <property type="entry name" value="lectin_legume_LecRK_Arcelin_ConA"/>
    <property type="match status" value="1"/>
</dbReference>
<dbReference type="InterPro" id="IPR001220">
    <property type="entry name" value="Legume_lectin_dom"/>
</dbReference>
<feature type="compositionally biased region" description="Polar residues" evidence="3">
    <location>
        <begin position="276"/>
        <end position="290"/>
    </location>
</feature>
<dbReference type="GO" id="GO:0030246">
    <property type="term" value="F:carbohydrate binding"/>
    <property type="evidence" value="ECO:0007669"/>
    <property type="project" value="UniProtKB-KW"/>
</dbReference>
<dbReference type="InterPro" id="IPR050258">
    <property type="entry name" value="Leguminous_Lectin"/>
</dbReference>
<dbReference type="SUPFAM" id="SSF49899">
    <property type="entry name" value="Concanavalin A-like lectins/glucanases"/>
    <property type="match status" value="1"/>
</dbReference>
<dbReference type="Pfam" id="PF00139">
    <property type="entry name" value="Lectin_legB"/>
    <property type="match status" value="1"/>
</dbReference>
<dbReference type="Gene3D" id="2.60.120.200">
    <property type="match status" value="1"/>
</dbReference>
<gene>
    <name evidence="6" type="ORF">TSUD_151260</name>
</gene>
<evidence type="ECO:0000259" key="5">
    <source>
        <dbReference type="Pfam" id="PF00139"/>
    </source>
</evidence>
<evidence type="ECO:0000256" key="2">
    <source>
        <dbReference type="ARBA" id="ARBA00022734"/>
    </source>
</evidence>
<dbReference type="EMBL" id="DF973789">
    <property type="protein sequence ID" value="GAU40082.1"/>
    <property type="molecule type" value="Genomic_DNA"/>
</dbReference>
<dbReference type="GO" id="GO:0009610">
    <property type="term" value="P:response to symbiotic fungus"/>
    <property type="evidence" value="ECO:0007669"/>
    <property type="project" value="UniProtKB-ARBA"/>
</dbReference>
<evidence type="ECO:0000256" key="3">
    <source>
        <dbReference type="SAM" id="MobiDB-lite"/>
    </source>
</evidence>
<dbReference type="PANTHER" id="PTHR32401">
    <property type="entry name" value="CONCANAVALIN A-LIKE LECTIN FAMILY PROTEIN"/>
    <property type="match status" value="1"/>
</dbReference>
<dbReference type="InterPro" id="IPR013320">
    <property type="entry name" value="ConA-like_dom_sf"/>
</dbReference>
<organism evidence="6 7">
    <name type="scientific">Trifolium subterraneum</name>
    <name type="common">Subterranean clover</name>
    <dbReference type="NCBI Taxonomy" id="3900"/>
    <lineage>
        <taxon>Eukaryota</taxon>
        <taxon>Viridiplantae</taxon>
        <taxon>Streptophyta</taxon>
        <taxon>Embryophyta</taxon>
        <taxon>Tracheophyta</taxon>
        <taxon>Spermatophyta</taxon>
        <taxon>Magnoliopsida</taxon>
        <taxon>eudicotyledons</taxon>
        <taxon>Gunneridae</taxon>
        <taxon>Pentapetalae</taxon>
        <taxon>rosids</taxon>
        <taxon>fabids</taxon>
        <taxon>Fabales</taxon>
        <taxon>Fabaceae</taxon>
        <taxon>Papilionoideae</taxon>
        <taxon>50 kb inversion clade</taxon>
        <taxon>NPAAA clade</taxon>
        <taxon>Hologalegina</taxon>
        <taxon>IRL clade</taxon>
        <taxon>Trifolieae</taxon>
        <taxon>Trifolium</taxon>
    </lineage>
</organism>
<dbReference type="AlphaFoldDB" id="A0A2Z6NUQ5"/>
<name>A0A2Z6NUQ5_TRISU</name>
<reference evidence="7" key="1">
    <citation type="journal article" date="2017" name="Front. Plant Sci.">
        <title>Climate Clever Clovers: New Paradigm to Reduce the Environmental Footprint of Ruminants by Breeding Low Methanogenic Forages Utilizing Haplotype Variation.</title>
        <authorList>
            <person name="Kaur P."/>
            <person name="Appels R."/>
            <person name="Bayer P.E."/>
            <person name="Keeble-Gagnere G."/>
            <person name="Wang J."/>
            <person name="Hirakawa H."/>
            <person name="Shirasawa K."/>
            <person name="Vercoe P."/>
            <person name="Stefanova K."/>
            <person name="Durmic Z."/>
            <person name="Nichols P."/>
            <person name="Revell C."/>
            <person name="Isobe S.N."/>
            <person name="Edwards D."/>
            <person name="Erskine W."/>
        </authorList>
    </citation>
    <scope>NUCLEOTIDE SEQUENCE [LARGE SCALE GENOMIC DNA]</scope>
    <source>
        <strain evidence="7">cv. Daliak</strain>
    </source>
</reference>
<sequence length="390" mass="43394">MKNRFIVLVPLKHSTMVQFTIFIFFTLILFIQPSSSSDSFSNNPNFDSDIDLFGDAKILADHSGNGTHVKLTHKSSLTAGLLLRHNPITFSNLTSFNVEFTFSISSDAGDGLLFILIPRDLAAAFPGNGSYGLDHPSSPMNSYLGVEFDTSKDDNVNDMNENHVGIDVGSLISVAVANASASNLVLNNGEKLKSWIDYDAGSKLLEVRLSKLNENKSENPIVSHNIDLFKIWGDQSVFMGLSSSNDANSVQVVRVYSWKVILKNVTLKNDTLKNVTVSNSPHSQPVNPNEDQQQQQQKQQQEKEKEAKVDAVVAKKKKQNPLTFLAGVIFGTVCVVLVTFVILFMWVIFFHKHEEESLAKLPENPSDVRYERIDVAVDKNAEDHDEQQQH</sequence>
<evidence type="ECO:0000313" key="7">
    <source>
        <dbReference type="Proteomes" id="UP000242715"/>
    </source>
</evidence>
<dbReference type="Proteomes" id="UP000242715">
    <property type="component" value="Unassembled WGS sequence"/>
</dbReference>
<comment type="similarity">
    <text evidence="1">Belongs to the leguminous lectin family.</text>
</comment>
<evidence type="ECO:0000256" key="1">
    <source>
        <dbReference type="ARBA" id="ARBA00007606"/>
    </source>
</evidence>
<dbReference type="PANTHER" id="PTHR32401:SF15">
    <property type="entry name" value="L-TYPE LECTIN-DOMAIN CONTAINING RECEPTOR KINASE VIII.2-LIKE"/>
    <property type="match status" value="1"/>
</dbReference>